<feature type="region of interest" description="Disordered" evidence="1">
    <location>
        <begin position="261"/>
        <end position="284"/>
    </location>
</feature>
<reference evidence="2 3" key="1">
    <citation type="journal article" date="2024" name="J Genomics">
        <title>Draft genome sequencing and assembly of Favolaschia claudopus CIRM-BRFM 2984 isolated from oak limbs.</title>
        <authorList>
            <person name="Navarro D."/>
            <person name="Drula E."/>
            <person name="Chaduli D."/>
            <person name="Cazenave R."/>
            <person name="Ahrendt S."/>
            <person name="Wang J."/>
            <person name="Lipzen A."/>
            <person name="Daum C."/>
            <person name="Barry K."/>
            <person name="Grigoriev I.V."/>
            <person name="Favel A."/>
            <person name="Rosso M.N."/>
            <person name="Martin F."/>
        </authorList>
    </citation>
    <scope>NUCLEOTIDE SEQUENCE [LARGE SCALE GENOMIC DNA]</scope>
    <source>
        <strain evidence="2 3">CIRM-BRFM 2984</strain>
    </source>
</reference>
<gene>
    <name evidence="2" type="ORF">R3P38DRAFT_3026674</name>
</gene>
<evidence type="ECO:0000313" key="3">
    <source>
        <dbReference type="Proteomes" id="UP001362999"/>
    </source>
</evidence>
<evidence type="ECO:0000313" key="2">
    <source>
        <dbReference type="EMBL" id="KAK7007916.1"/>
    </source>
</evidence>
<name>A0AAW0AFU5_9AGAR</name>
<keyword evidence="3" id="KW-1185">Reference proteome</keyword>
<dbReference type="EMBL" id="JAWWNJ010000069">
    <property type="protein sequence ID" value="KAK7007916.1"/>
    <property type="molecule type" value="Genomic_DNA"/>
</dbReference>
<accession>A0AAW0AFU5</accession>
<organism evidence="2 3">
    <name type="scientific">Favolaschia claudopus</name>
    <dbReference type="NCBI Taxonomy" id="2862362"/>
    <lineage>
        <taxon>Eukaryota</taxon>
        <taxon>Fungi</taxon>
        <taxon>Dikarya</taxon>
        <taxon>Basidiomycota</taxon>
        <taxon>Agaricomycotina</taxon>
        <taxon>Agaricomycetes</taxon>
        <taxon>Agaricomycetidae</taxon>
        <taxon>Agaricales</taxon>
        <taxon>Marasmiineae</taxon>
        <taxon>Mycenaceae</taxon>
        <taxon>Favolaschia</taxon>
    </lineage>
</organism>
<sequence length="482" mass="52292">MSQEPVDTGWMGWMLSEISAASPSQDTIKASCAIAVTQPKKGTIFELIPALPIPSNRIITRTDANSIRVAALLHALRFGLMHKTVAFASDLVTQLVTGTFPLPSTVLVSTTRVPDFETERYRSPLSAHIVIGDLCQVCGEIDLQIFDHTSKYSVGEVLATRLTPASEEFFASYSPMAVMPETTFALIFSLSVDSADLIFHPPTFVRSSSVASFETELHSTNSNNPTSSSSAGSDFFAPHCAHSADVSDPVAALEFQPERLLLSPPPPNHHLSTSPASTPQRSLAGRSRSASVSACLQSLKALLPTLTPPLSDSALNAAQGGKGSGSLLLQIRNFHNMQKLLDAFQLKAVPDKKKSPTEVFSDAFGGEHTLSGNSVVEACGWSARTFCNKARRLEKIQQILKQYDWNGDIPDGSDASKDGKARYQAYKLWLGIVYMWSPTGPIVTDQEPDSKSDNPHEQYASTLTQSSIELSEIWITTYLKKT</sequence>
<evidence type="ECO:0000256" key="1">
    <source>
        <dbReference type="SAM" id="MobiDB-lite"/>
    </source>
</evidence>
<comment type="caution">
    <text evidence="2">The sequence shown here is derived from an EMBL/GenBank/DDBJ whole genome shotgun (WGS) entry which is preliminary data.</text>
</comment>
<protein>
    <submittedName>
        <fullName evidence="2">Uncharacterized protein</fullName>
    </submittedName>
</protein>
<proteinExistence type="predicted"/>
<dbReference type="Proteomes" id="UP001362999">
    <property type="component" value="Unassembled WGS sequence"/>
</dbReference>
<dbReference type="AlphaFoldDB" id="A0AAW0AFU5"/>